<feature type="transmembrane region" description="Helical" evidence="1">
    <location>
        <begin position="28"/>
        <end position="49"/>
    </location>
</feature>
<organism evidence="2 3">
    <name type="scientific">Dipteronia sinensis</name>
    <dbReference type="NCBI Taxonomy" id="43782"/>
    <lineage>
        <taxon>Eukaryota</taxon>
        <taxon>Viridiplantae</taxon>
        <taxon>Streptophyta</taxon>
        <taxon>Embryophyta</taxon>
        <taxon>Tracheophyta</taxon>
        <taxon>Spermatophyta</taxon>
        <taxon>Magnoliopsida</taxon>
        <taxon>eudicotyledons</taxon>
        <taxon>Gunneridae</taxon>
        <taxon>Pentapetalae</taxon>
        <taxon>rosids</taxon>
        <taxon>malvids</taxon>
        <taxon>Sapindales</taxon>
        <taxon>Sapindaceae</taxon>
        <taxon>Hippocastanoideae</taxon>
        <taxon>Acereae</taxon>
        <taxon>Dipteronia</taxon>
    </lineage>
</organism>
<proteinExistence type="predicted"/>
<keyword evidence="1" id="KW-0812">Transmembrane</keyword>
<evidence type="ECO:0000256" key="1">
    <source>
        <dbReference type="SAM" id="Phobius"/>
    </source>
</evidence>
<dbReference type="AlphaFoldDB" id="A0AAE0ATB8"/>
<accession>A0AAE0ATB8</accession>
<dbReference type="Proteomes" id="UP001281410">
    <property type="component" value="Unassembled WGS sequence"/>
</dbReference>
<keyword evidence="3" id="KW-1185">Reference proteome</keyword>
<gene>
    <name evidence="2" type="ORF">Dsin_010267</name>
</gene>
<evidence type="ECO:0000313" key="3">
    <source>
        <dbReference type="Proteomes" id="UP001281410"/>
    </source>
</evidence>
<name>A0AAE0ATB8_9ROSI</name>
<comment type="caution">
    <text evidence="2">The sequence shown here is derived from an EMBL/GenBank/DDBJ whole genome shotgun (WGS) entry which is preliminary data.</text>
</comment>
<keyword evidence="1" id="KW-1133">Transmembrane helix</keyword>
<dbReference type="EMBL" id="JANJYJ010000003">
    <property type="protein sequence ID" value="KAK3223242.1"/>
    <property type="molecule type" value="Genomic_DNA"/>
</dbReference>
<sequence>MKARNPIIMDGGNRRLAKDFDGVGADGMFMGGMLGLIAMPGMSFATAAITSAAKQAANAIDLVQQAIFSNSLNDECRSMIDAYINNQVR</sequence>
<evidence type="ECO:0000313" key="2">
    <source>
        <dbReference type="EMBL" id="KAK3223242.1"/>
    </source>
</evidence>
<keyword evidence="1" id="KW-0472">Membrane</keyword>
<protein>
    <submittedName>
        <fullName evidence="2">Uncharacterized protein</fullName>
    </submittedName>
</protein>
<reference evidence="2" key="1">
    <citation type="journal article" date="2023" name="Plant J.">
        <title>Genome sequences and population genomics provide insights into the demographic history, inbreeding, and mutation load of two 'living fossil' tree species of Dipteronia.</title>
        <authorList>
            <person name="Feng Y."/>
            <person name="Comes H.P."/>
            <person name="Chen J."/>
            <person name="Zhu S."/>
            <person name="Lu R."/>
            <person name="Zhang X."/>
            <person name="Li P."/>
            <person name="Qiu J."/>
            <person name="Olsen K.M."/>
            <person name="Qiu Y."/>
        </authorList>
    </citation>
    <scope>NUCLEOTIDE SEQUENCE</scope>
    <source>
        <strain evidence="2">NBL</strain>
    </source>
</reference>